<keyword evidence="3" id="KW-1185">Reference proteome</keyword>
<gene>
    <name evidence="2" type="ORF">SIN8267_02492</name>
</gene>
<evidence type="ECO:0000313" key="2">
    <source>
        <dbReference type="EMBL" id="CAH0992373.1"/>
    </source>
</evidence>
<feature type="transmembrane region" description="Helical" evidence="1">
    <location>
        <begin position="103"/>
        <end position="119"/>
    </location>
</feature>
<keyword evidence="1" id="KW-0812">Transmembrane</keyword>
<name>A0ABN8EIS5_9GAMM</name>
<organism evidence="2 3">
    <name type="scientific">Sinobacterium norvegicum</name>
    <dbReference type="NCBI Taxonomy" id="1641715"/>
    <lineage>
        <taxon>Bacteria</taxon>
        <taxon>Pseudomonadati</taxon>
        <taxon>Pseudomonadota</taxon>
        <taxon>Gammaproteobacteria</taxon>
        <taxon>Cellvibrionales</taxon>
        <taxon>Spongiibacteraceae</taxon>
        <taxon>Sinobacterium</taxon>
    </lineage>
</organism>
<dbReference type="InterPro" id="IPR004891">
    <property type="entry name" value="Mercury-R_MerC"/>
</dbReference>
<comment type="caution">
    <text evidence="2">The sequence shown here is derived from an EMBL/GenBank/DDBJ whole genome shotgun (WGS) entry which is preliminary data.</text>
</comment>
<feature type="transmembrane region" description="Helical" evidence="1">
    <location>
        <begin position="12"/>
        <end position="34"/>
    </location>
</feature>
<dbReference type="Proteomes" id="UP000838100">
    <property type="component" value="Unassembled WGS sequence"/>
</dbReference>
<dbReference type="EMBL" id="CAKLPX010000003">
    <property type="protein sequence ID" value="CAH0992373.1"/>
    <property type="molecule type" value="Genomic_DNA"/>
</dbReference>
<evidence type="ECO:0000313" key="3">
    <source>
        <dbReference type="Proteomes" id="UP000838100"/>
    </source>
</evidence>
<sequence>MKNIQTLADTAAISLSLACTVHCLALPFIMVFLPALSAANLADESFHQWMLIAVIPTSFLALALGCKKHRHYRVLVPGIAGISLLVLAATLGHDLLGERGETVLTVLGACIIAAGHYFNHRLCRQSRCACHH</sequence>
<feature type="transmembrane region" description="Helical" evidence="1">
    <location>
        <begin position="46"/>
        <end position="65"/>
    </location>
</feature>
<evidence type="ECO:0000256" key="1">
    <source>
        <dbReference type="SAM" id="Phobius"/>
    </source>
</evidence>
<feature type="transmembrane region" description="Helical" evidence="1">
    <location>
        <begin position="72"/>
        <end position="91"/>
    </location>
</feature>
<dbReference type="Pfam" id="PF03203">
    <property type="entry name" value="MerC"/>
    <property type="match status" value="1"/>
</dbReference>
<reference evidence="2" key="1">
    <citation type="submission" date="2021-12" db="EMBL/GenBank/DDBJ databases">
        <authorList>
            <person name="Rodrigo-Torres L."/>
            <person name="Arahal R. D."/>
            <person name="Lucena T."/>
        </authorList>
    </citation>
    <scope>NUCLEOTIDE SEQUENCE</scope>
    <source>
        <strain evidence="2">CECT 8267</strain>
    </source>
</reference>
<protein>
    <recommendedName>
        <fullName evidence="4">MerC domain-containing protein</fullName>
    </recommendedName>
</protein>
<evidence type="ECO:0008006" key="4">
    <source>
        <dbReference type="Google" id="ProtNLM"/>
    </source>
</evidence>
<proteinExistence type="predicted"/>
<keyword evidence="1" id="KW-0472">Membrane</keyword>
<keyword evidence="1" id="KW-1133">Transmembrane helix</keyword>
<dbReference type="RefSeq" id="WP_237445063.1">
    <property type="nucleotide sequence ID" value="NZ_CAKLPX010000003.1"/>
</dbReference>
<accession>A0ABN8EIS5</accession>